<evidence type="ECO:0000313" key="14">
    <source>
        <dbReference type="EMBL" id="TFY99964.1"/>
    </source>
</evidence>
<dbReference type="GO" id="GO:0005829">
    <property type="term" value="C:cytosol"/>
    <property type="evidence" value="ECO:0007669"/>
    <property type="project" value="TreeGrafter"/>
</dbReference>
<keyword evidence="5 10" id="KW-0436">Ligase</keyword>
<organism evidence="14 15">
    <name type="scientific">Ramlibacter rhizophilus</name>
    <dbReference type="NCBI Taxonomy" id="1781167"/>
    <lineage>
        <taxon>Bacteria</taxon>
        <taxon>Pseudomonadati</taxon>
        <taxon>Pseudomonadota</taxon>
        <taxon>Betaproteobacteria</taxon>
        <taxon>Burkholderiales</taxon>
        <taxon>Comamonadaceae</taxon>
        <taxon>Ramlibacter</taxon>
    </lineage>
</organism>
<dbReference type="Gene3D" id="3.40.50.620">
    <property type="entry name" value="HUPs"/>
    <property type="match status" value="1"/>
</dbReference>
<dbReference type="GO" id="GO:0005524">
    <property type="term" value="F:ATP binding"/>
    <property type="evidence" value="ECO:0007669"/>
    <property type="project" value="UniProtKB-UniRule"/>
</dbReference>
<dbReference type="Gene3D" id="1.10.10.350">
    <property type="match status" value="1"/>
</dbReference>
<proteinExistence type="inferred from homology"/>
<dbReference type="PANTHER" id="PTHR43311">
    <property type="entry name" value="GLUTAMATE--TRNA LIGASE"/>
    <property type="match status" value="1"/>
</dbReference>
<dbReference type="Pfam" id="PF00749">
    <property type="entry name" value="tRNA-synt_1c"/>
    <property type="match status" value="1"/>
</dbReference>
<comment type="similarity">
    <text evidence="2 10">Belongs to the class-I aminoacyl-tRNA synthetase family. Glutamate--tRNA ligase type 1 subfamily.</text>
</comment>
<dbReference type="PROSITE" id="PS00178">
    <property type="entry name" value="AA_TRNA_LIGASE_I"/>
    <property type="match status" value="1"/>
</dbReference>
<dbReference type="InterPro" id="IPR045462">
    <property type="entry name" value="aa-tRNA-synth_I_cd-bd"/>
</dbReference>
<feature type="compositionally biased region" description="Basic and acidic residues" evidence="11">
    <location>
        <begin position="116"/>
        <end position="131"/>
    </location>
</feature>
<dbReference type="InterPro" id="IPR014729">
    <property type="entry name" value="Rossmann-like_a/b/a_fold"/>
</dbReference>
<evidence type="ECO:0000256" key="10">
    <source>
        <dbReference type="HAMAP-Rule" id="MF_00022"/>
    </source>
</evidence>
<name>A0A4Z0BPI2_9BURK</name>
<comment type="subunit">
    <text evidence="3 10">Monomer.</text>
</comment>
<evidence type="ECO:0000259" key="13">
    <source>
        <dbReference type="Pfam" id="PF19269"/>
    </source>
</evidence>
<dbReference type="InterPro" id="IPR004527">
    <property type="entry name" value="Glu-tRNA-ligase_bac/mito"/>
</dbReference>
<dbReference type="InterPro" id="IPR008925">
    <property type="entry name" value="aa_tRNA-synth_I_cd-bd_sf"/>
</dbReference>
<evidence type="ECO:0000256" key="6">
    <source>
        <dbReference type="ARBA" id="ARBA00022741"/>
    </source>
</evidence>
<dbReference type="InterPro" id="IPR020058">
    <property type="entry name" value="Glu/Gln-tRNA-synth_Ib_cat-dom"/>
</dbReference>
<keyword evidence="6 10" id="KW-0547">Nucleotide-binding</keyword>
<reference evidence="14 15" key="1">
    <citation type="submission" date="2019-03" db="EMBL/GenBank/DDBJ databases">
        <title>Ramlibacter rhizophilus CCTCC AB2015357, whole genome shotgun sequence.</title>
        <authorList>
            <person name="Zhang X."/>
            <person name="Feng G."/>
            <person name="Zhu H."/>
        </authorList>
    </citation>
    <scope>NUCLEOTIDE SEQUENCE [LARGE SCALE GENOMIC DNA]</scope>
    <source>
        <strain evidence="14 15">CCTCC AB2015357</strain>
    </source>
</reference>
<keyword evidence="15" id="KW-1185">Reference proteome</keyword>
<dbReference type="NCBIfam" id="TIGR00464">
    <property type="entry name" value="gltX_bact"/>
    <property type="match status" value="1"/>
</dbReference>
<feature type="short sequence motif" description="'KMSKS' region" evidence="10">
    <location>
        <begin position="241"/>
        <end position="245"/>
    </location>
</feature>
<dbReference type="PANTHER" id="PTHR43311:SF2">
    <property type="entry name" value="GLUTAMATE--TRNA LIGASE, MITOCHONDRIAL-RELATED"/>
    <property type="match status" value="1"/>
</dbReference>
<dbReference type="GO" id="GO:0004818">
    <property type="term" value="F:glutamate-tRNA ligase activity"/>
    <property type="evidence" value="ECO:0007669"/>
    <property type="project" value="UniProtKB-UniRule"/>
</dbReference>
<dbReference type="SUPFAM" id="SSF48163">
    <property type="entry name" value="An anticodon-binding domain of class I aminoacyl-tRNA synthetases"/>
    <property type="match status" value="1"/>
</dbReference>
<dbReference type="SUPFAM" id="SSF52374">
    <property type="entry name" value="Nucleotidylyl transferase"/>
    <property type="match status" value="1"/>
</dbReference>
<keyword evidence="8 10" id="KW-0648">Protein biosynthesis</keyword>
<comment type="caution">
    <text evidence="10">Lacks conserved residue(s) required for the propagation of feature annotation.</text>
</comment>
<dbReference type="InterPro" id="IPR033910">
    <property type="entry name" value="GluRS_core"/>
</dbReference>
<feature type="region of interest" description="Disordered" evidence="11">
    <location>
        <begin position="116"/>
        <end position="139"/>
    </location>
</feature>
<accession>A0A4Z0BPI2</accession>
<comment type="catalytic activity">
    <reaction evidence="10">
        <text>tRNA(Glu) + L-glutamate + ATP = L-glutamyl-tRNA(Glu) + AMP + diphosphate</text>
        <dbReference type="Rhea" id="RHEA:23540"/>
        <dbReference type="Rhea" id="RHEA-COMP:9663"/>
        <dbReference type="Rhea" id="RHEA-COMP:9680"/>
        <dbReference type="ChEBI" id="CHEBI:29985"/>
        <dbReference type="ChEBI" id="CHEBI:30616"/>
        <dbReference type="ChEBI" id="CHEBI:33019"/>
        <dbReference type="ChEBI" id="CHEBI:78442"/>
        <dbReference type="ChEBI" id="CHEBI:78520"/>
        <dbReference type="ChEBI" id="CHEBI:456215"/>
        <dbReference type="EC" id="6.1.1.17"/>
    </reaction>
</comment>
<feature type="short sequence motif" description="'HIGH' region" evidence="10">
    <location>
        <begin position="9"/>
        <end position="19"/>
    </location>
</feature>
<comment type="function">
    <text evidence="10">Catalyzes the attachment of glutamate to tRNA(Glu) in a two-step reaction: glutamate is first activated by ATP to form Glu-AMP and then transferred to the acceptor end of tRNA(Glu).</text>
</comment>
<dbReference type="Proteomes" id="UP000297564">
    <property type="component" value="Unassembled WGS sequence"/>
</dbReference>
<evidence type="ECO:0000256" key="9">
    <source>
        <dbReference type="ARBA" id="ARBA00023146"/>
    </source>
</evidence>
<dbReference type="PRINTS" id="PR00987">
    <property type="entry name" value="TRNASYNTHGLU"/>
</dbReference>
<dbReference type="EC" id="6.1.1.17" evidence="10"/>
<dbReference type="CDD" id="cd00808">
    <property type="entry name" value="GluRS_core"/>
    <property type="match status" value="1"/>
</dbReference>
<evidence type="ECO:0000313" key="15">
    <source>
        <dbReference type="Proteomes" id="UP000297564"/>
    </source>
</evidence>
<comment type="caution">
    <text evidence="14">The sequence shown here is derived from an EMBL/GenBank/DDBJ whole genome shotgun (WGS) entry which is preliminary data.</text>
</comment>
<evidence type="ECO:0000259" key="12">
    <source>
        <dbReference type="Pfam" id="PF00749"/>
    </source>
</evidence>
<dbReference type="InterPro" id="IPR000924">
    <property type="entry name" value="Glu/Gln-tRNA-synth"/>
</dbReference>
<sequence>MKVRTRFAPSPTGFIHLGNIRSALYPWAFARSQGGDFILRIEDTDLERSSQAAVDVILEGMAWLGLDHDEGPHYQMQRMDRYREVIAQMRDEGLVYPCYMSVAELDALRERQMESKQKPRYDGTWRPEEGKTLPPVPEGVQPVLRFRNPLGGSVAWEDKVKGRIEISNDELDDLVIARPDGTPTYNFCVVVDDIDMRITHVIRGDDHVNNTPRQINIFRALGQEPPVYAHLPTVLNEKGEKMSKRNGAKPVTQFRDEGFLADAVVNYLARLGWSHGDDEIFSREQFLQWFDLDHLGRSAAQFDEAKLRWVNAQHMKMTSDETLAALVAEQLRARGIEPDARLAGICALFKDRCDTTLVLADWAQKFYRPVQPSAEDLGKHLGESVRPAIGMLARMLEGCDWTPESIGAAIKETLRATGLKMPQLAMPVRVLVMGTPQTPSLDAVLALSDRKEVVSRLLMGQKPV</sequence>
<dbReference type="InterPro" id="IPR049940">
    <property type="entry name" value="GluQ/Sye"/>
</dbReference>
<evidence type="ECO:0000256" key="8">
    <source>
        <dbReference type="ARBA" id="ARBA00022917"/>
    </source>
</evidence>
<dbReference type="FunFam" id="3.40.50.620:FF:000007">
    <property type="entry name" value="Glutamate--tRNA ligase"/>
    <property type="match status" value="1"/>
</dbReference>
<evidence type="ECO:0000256" key="3">
    <source>
        <dbReference type="ARBA" id="ARBA00011245"/>
    </source>
</evidence>
<keyword evidence="7 10" id="KW-0067">ATP-binding</keyword>
<dbReference type="GO" id="GO:0006424">
    <property type="term" value="P:glutamyl-tRNA aminoacylation"/>
    <property type="evidence" value="ECO:0007669"/>
    <property type="project" value="UniProtKB-UniRule"/>
</dbReference>
<evidence type="ECO:0000256" key="4">
    <source>
        <dbReference type="ARBA" id="ARBA00022490"/>
    </source>
</evidence>
<protein>
    <recommendedName>
        <fullName evidence="10">Glutamate--tRNA ligase</fullName>
        <ecNumber evidence="10">6.1.1.17</ecNumber>
    </recommendedName>
    <alternativeName>
        <fullName evidence="10">Glutamyl-tRNA synthetase</fullName>
        <shortName evidence="10">GluRS</shortName>
    </alternativeName>
</protein>
<dbReference type="InterPro" id="IPR020751">
    <property type="entry name" value="aa-tRNA-synth_I_codon-bd_sub2"/>
</dbReference>
<dbReference type="AlphaFoldDB" id="A0A4Z0BPI2"/>
<dbReference type="OrthoDB" id="9807503at2"/>
<evidence type="ECO:0000256" key="7">
    <source>
        <dbReference type="ARBA" id="ARBA00022840"/>
    </source>
</evidence>
<evidence type="ECO:0000256" key="5">
    <source>
        <dbReference type="ARBA" id="ARBA00022598"/>
    </source>
</evidence>
<feature type="domain" description="Aminoacyl-tRNA synthetase class I anticodon-binding" evidence="13">
    <location>
        <begin position="327"/>
        <end position="457"/>
    </location>
</feature>
<keyword evidence="9 10" id="KW-0030">Aminoacyl-tRNA synthetase</keyword>
<comment type="subcellular location">
    <subcellularLocation>
        <location evidence="1 10">Cytoplasm</location>
    </subcellularLocation>
</comment>
<dbReference type="InterPro" id="IPR001412">
    <property type="entry name" value="aa-tRNA-synth_I_CS"/>
</dbReference>
<dbReference type="HAMAP" id="MF_00022">
    <property type="entry name" value="Glu_tRNA_synth_type1"/>
    <property type="match status" value="1"/>
</dbReference>
<gene>
    <name evidence="10" type="primary">gltX</name>
    <name evidence="14" type="ORF">EZ242_12600</name>
</gene>
<dbReference type="GO" id="GO:0000049">
    <property type="term" value="F:tRNA binding"/>
    <property type="evidence" value="ECO:0007669"/>
    <property type="project" value="InterPro"/>
</dbReference>
<feature type="domain" description="Glutamyl/glutaminyl-tRNA synthetase class Ib catalytic" evidence="12">
    <location>
        <begin position="2"/>
        <end position="309"/>
    </location>
</feature>
<feature type="binding site" evidence="10">
    <location>
        <position position="244"/>
    </location>
    <ligand>
        <name>ATP</name>
        <dbReference type="ChEBI" id="CHEBI:30616"/>
    </ligand>
</feature>
<dbReference type="GO" id="GO:0008270">
    <property type="term" value="F:zinc ion binding"/>
    <property type="evidence" value="ECO:0007669"/>
    <property type="project" value="InterPro"/>
</dbReference>
<evidence type="ECO:0000256" key="1">
    <source>
        <dbReference type="ARBA" id="ARBA00004496"/>
    </source>
</evidence>
<evidence type="ECO:0000256" key="2">
    <source>
        <dbReference type="ARBA" id="ARBA00007894"/>
    </source>
</evidence>
<keyword evidence="4 10" id="KW-0963">Cytoplasm</keyword>
<dbReference type="EMBL" id="SMLL01000004">
    <property type="protein sequence ID" value="TFY99964.1"/>
    <property type="molecule type" value="Genomic_DNA"/>
</dbReference>
<dbReference type="Pfam" id="PF19269">
    <property type="entry name" value="Anticodon_2"/>
    <property type="match status" value="1"/>
</dbReference>
<evidence type="ECO:0000256" key="11">
    <source>
        <dbReference type="SAM" id="MobiDB-lite"/>
    </source>
</evidence>
<dbReference type="RefSeq" id="WP_135285506.1">
    <property type="nucleotide sequence ID" value="NZ_SMLL01000004.1"/>
</dbReference>